<feature type="domain" description="HTH tetR-type" evidence="6">
    <location>
        <begin position="224"/>
        <end position="284"/>
    </location>
</feature>
<dbReference type="InterPro" id="IPR009057">
    <property type="entry name" value="Homeodomain-like_sf"/>
</dbReference>
<evidence type="ECO:0000256" key="3">
    <source>
        <dbReference type="ARBA" id="ARBA00023163"/>
    </source>
</evidence>
<gene>
    <name evidence="7" type="ORF">ABR75_03075</name>
</gene>
<dbReference type="EMBL" id="LIBJ01000054">
    <property type="protein sequence ID" value="KRO48913.1"/>
    <property type="molecule type" value="Genomic_DNA"/>
</dbReference>
<reference evidence="7 8" key="1">
    <citation type="submission" date="2015-10" db="EMBL/GenBank/DDBJ databases">
        <title>Metagenome-Assembled Genomes uncover a global brackish microbiome.</title>
        <authorList>
            <person name="Hugerth L.W."/>
            <person name="Larsson J."/>
            <person name="Alneberg J."/>
            <person name="Lindh M.V."/>
            <person name="Legrand C."/>
            <person name="Pinhassi J."/>
            <person name="Andersson A.F."/>
        </authorList>
    </citation>
    <scope>NUCLEOTIDE SEQUENCE [LARGE SCALE GENOMIC DNA]</scope>
    <source>
        <strain evidence="7">BACL6 MAG-120924-bin43</strain>
    </source>
</reference>
<dbReference type="PANTHER" id="PTHR30055:SF234">
    <property type="entry name" value="HTH-TYPE TRANSCRIPTIONAL REGULATOR BETI"/>
    <property type="match status" value="1"/>
</dbReference>
<evidence type="ECO:0000256" key="5">
    <source>
        <dbReference type="SAM" id="MobiDB-lite"/>
    </source>
</evidence>
<dbReference type="PROSITE" id="PS50977">
    <property type="entry name" value="HTH_TETR_2"/>
    <property type="match status" value="2"/>
</dbReference>
<dbReference type="PANTHER" id="PTHR30055">
    <property type="entry name" value="HTH-TYPE TRANSCRIPTIONAL REGULATOR RUTR"/>
    <property type="match status" value="1"/>
</dbReference>
<evidence type="ECO:0000259" key="6">
    <source>
        <dbReference type="PROSITE" id="PS50977"/>
    </source>
</evidence>
<dbReference type="GO" id="GO:0003700">
    <property type="term" value="F:DNA-binding transcription factor activity"/>
    <property type="evidence" value="ECO:0007669"/>
    <property type="project" value="TreeGrafter"/>
</dbReference>
<name>A0A0R2QF39_9ACTN</name>
<dbReference type="GO" id="GO:0000976">
    <property type="term" value="F:transcription cis-regulatory region binding"/>
    <property type="evidence" value="ECO:0007669"/>
    <property type="project" value="TreeGrafter"/>
</dbReference>
<proteinExistence type="predicted"/>
<comment type="caution">
    <text evidence="7">The sequence shown here is derived from an EMBL/GenBank/DDBJ whole genome shotgun (WGS) entry which is preliminary data.</text>
</comment>
<feature type="DNA-binding region" description="H-T-H motif" evidence="4">
    <location>
        <begin position="49"/>
        <end position="68"/>
    </location>
</feature>
<dbReference type="AlphaFoldDB" id="A0A0R2QF39"/>
<dbReference type="Proteomes" id="UP000051017">
    <property type="component" value="Unassembled WGS sequence"/>
</dbReference>
<feature type="region of interest" description="Disordered" evidence="5">
    <location>
        <begin position="1"/>
        <end position="25"/>
    </location>
</feature>
<protein>
    <recommendedName>
        <fullName evidence="6">HTH tetR-type domain-containing protein</fullName>
    </recommendedName>
</protein>
<keyword evidence="2 4" id="KW-0238">DNA-binding</keyword>
<dbReference type="SUPFAM" id="SSF46689">
    <property type="entry name" value="Homeodomain-like"/>
    <property type="match status" value="2"/>
</dbReference>
<evidence type="ECO:0000256" key="2">
    <source>
        <dbReference type="ARBA" id="ARBA00023125"/>
    </source>
</evidence>
<feature type="domain" description="HTH tetR-type" evidence="6">
    <location>
        <begin position="26"/>
        <end position="86"/>
    </location>
</feature>
<keyword evidence="1" id="KW-0805">Transcription regulation</keyword>
<sequence length="406" mass="44566">MKPRHATSSESRSDPVARRAPAKRTTANTAAILKALTQEATAVGLDGIAASSIAKRAGLTTGAIYNRFENNDEMLVALWEQVVAQKFGDHVRQTIHYLTAQEKISLDPDLIARLERPSATLALAAEFVVVAQRNEVVGEVVIPQITQWLYDAGLNKNSSPIECAGVALGASMVLGSILRSFITTTNSNLGLVLRGLRQAYLTAQPTTTAPPVPKPRPVEANTGNAVRDALINATAEVMAKTGFASATISRIARKSKLTSGTIYNVYDDKEKLMNDAVVELLKATQYQNLVAKQDASQDHRPNFGLTDSFQFALIPERRTWLQFRQECIIATRHHRSTHRQMRKVVNDLDQRMMAAFPEINPDVITLLSAGEQTIGYGFSSIFAYTDQLPRCDFNAIMVQVTKQNIS</sequence>
<organism evidence="7 8">
    <name type="scientific">Acidimicrobiia bacterium BACL6 MAG-120924-bin43</name>
    <dbReference type="NCBI Taxonomy" id="1655583"/>
    <lineage>
        <taxon>Bacteria</taxon>
        <taxon>Bacillati</taxon>
        <taxon>Actinomycetota</taxon>
        <taxon>Acidimicrobiia</taxon>
        <taxon>acIV cluster</taxon>
    </lineage>
</organism>
<evidence type="ECO:0000313" key="7">
    <source>
        <dbReference type="EMBL" id="KRO48913.1"/>
    </source>
</evidence>
<evidence type="ECO:0000256" key="4">
    <source>
        <dbReference type="PROSITE-ProRule" id="PRU00335"/>
    </source>
</evidence>
<dbReference type="InterPro" id="IPR001647">
    <property type="entry name" value="HTH_TetR"/>
</dbReference>
<dbReference type="Gene3D" id="1.10.357.10">
    <property type="entry name" value="Tetracycline Repressor, domain 2"/>
    <property type="match status" value="2"/>
</dbReference>
<evidence type="ECO:0000256" key="1">
    <source>
        <dbReference type="ARBA" id="ARBA00023015"/>
    </source>
</evidence>
<feature type="compositionally biased region" description="Polar residues" evidence="5">
    <location>
        <begin position="1"/>
        <end position="10"/>
    </location>
</feature>
<dbReference type="Pfam" id="PF00440">
    <property type="entry name" value="TetR_N"/>
    <property type="match status" value="2"/>
</dbReference>
<keyword evidence="3" id="KW-0804">Transcription</keyword>
<evidence type="ECO:0000313" key="8">
    <source>
        <dbReference type="Proteomes" id="UP000051017"/>
    </source>
</evidence>
<feature type="DNA-binding region" description="H-T-H motif" evidence="4">
    <location>
        <begin position="247"/>
        <end position="266"/>
    </location>
</feature>
<dbReference type="InterPro" id="IPR050109">
    <property type="entry name" value="HTH-type_TetR-like_transc_reg"/>
</dbReference>
<accession>A0A0R2QF39</accession>